<dbReference type="Gene3D" id="2.60.120.1130">
    <property type="match status" value="1"/>
</dbReference>
<keyword evidence="3" id="KW-1185">Reference proteome</keyword>
<dbReference type="Proteomes" id="UP001209229">
    <property type="component" value="Unassembled WGS sequence"/>
</dbReference>
<evidence type="ECO:0000313" key="3">
    <source>
        <dbReference type="Proteomes" id="UP001209229"/>
    </source>
</evidence>
<evidence type="ECO:0008006" key="4">
    <source>
        <dbReference type="Google" id="ProtNLM"/>
    </source>
</evidence>
<dbReference type="AlphaFoldDB" id="A0AAE3M2U3"/>
<evidence type="ECO:0000256" key="1">
    <source>
        <dbReference type="SAM" id="SignalP"/>
    </source>
</evidence>
<feature type="chain" id="PRO_5041923194" description="DUF3857 domain-containing protein" evidence="1">
    <location>
        <begin position="22"/>
        <end position="627"/>
    </location>
</feature>
<name>A0AAE3M2U3_9BACT</name>
<dbReference type="Gene3D" id="3.10.620.30">
    <property type="match status" value="1"/>
</dbReference>
<dbReference type="Gene3D" id="2.60.40.3140">
    <property type="match status" value="1"/>
</dbReference>
<proteinExistence type="predicted"/>
<sequence length="627" mass="71621">MTKALTLIAICILAIIHQASAKAPIKFGKVDIEDLKMTVYEPDTSATAVVLCKYGYFNGNTYSFTTVTRVKILKKAGVSLSEFSFPGKEDMQVRGKVFNLENGEIVEERLKSESIFKLKITDDYYRMKVALPNIKVGSIYDIETSQQLLPSEFAFQREIPVKYCQLDLDPTNEIEYRKRARGFIGIQSDGPNTFFMDSVPAFKQEPYMDSRENYIAKFEFDILSVSFPGFYRGFTTSWEAVNKRLRSSTHFGGALTNGVGALNTLKKEIEDKYSDPYDKMVAAYEAIKQIKWNEVESLFSTEDHLGGVFKDKKGNSADINMMLYQLLQKLEIPALPLAISTRENGMLHQFYPSLEKLNYMLVRAKIGDKEYLLDATEELMPVDMVPLRCLNKNGRLINNESGKWIDLRTDKKDKSTLIFNLELNENLEAEGSMQCAKFDYSAYDFRKKYKNYASENEFLEAMETEHPGLRIKSFALTNVDSIYKEVRETYQVKVSNVAQKVGDMIMINPFLFEREENNPFKLEERKYPVDFAYKTEKTVLSNLTIPDGYVFETIPKPARIVLPEKAGAVLVAYSVMGNRLSVTYKFTIDKTVFLPEEYALLKQLFALMIEKQAEPVVIKKNADAASL</sequence>
<dbReference type="RefSeq" id="WP_301189636.1">
    <property type="nucleotide sequence ID" value="NZ_JAPDPJ010000009.1"/>
</dbReference>
<dbReference type="EMBL" id="JAPDPJ010000009">
    <property type="protein sequence ID" value="MCW3786068.1"/>
    <property type="molecule type" value="Genomic_DNA"/>
</dbReference>
<organism evidence="2 3">
    <name type="scientific">Plebeiibacterium sediminum</name>
    <dbReference type="NCBI Taxonomy" id="2992112"/>
    <lineage>
        <taxon>Bacteria</taxon>
        <taxon>Pseudomonadati</taxon>
        <taxon>Bacteroidota</taxon>
        <taxon>Bacteroidia</taxon>
        <taxon>Marinilabiliales</taxon>
        <taxon>Marinilabiliaceae</taxon>
        <taxon>Plebeiibacterium</taxon>
    </lineage>
</organism>
<comment type="caution">
    <text evidence="2">The sequence shown here is derived from an EMBL/GenBank/DDBJ whole genome shotgun (WGS) entry which is preliminary data.</text>
</comment>
<gene>
    <name evidence="2" type="ORF">OM075_06285</name>
</gene>
<evidence type="ECO:0000313" key="2">
    <source>
        <dbReference type="EMBL" id="MCW3786068.1"/>
    </source>
</evidence>
<accession>A0AAE3M2U3</accession>
<protein>
    <recommendedName>
        <fullName evidence="4">DUF3857 domain-containing protein</fullName>
    </recommendedName>
</protein>
<keyword evidence="1" id="KW-0732">Signal</keyword>
<feature type="signal peptide" evidence="1">
    <location>
        <begin position="1"/>
        <end position="21"/>
    </location>
</feature>
<reference evidence="2" key="1">
    <citation type="submission" date="2022-10" db="EMBL/GenBank/DDBJ databases">
        <authorList>
            <person name="Yu W.X."/>
        </authorList>
    </citation>
    <scope>NUCLEOTIDE SEQUENCE</scope>
    <source>
        <strain evidence="2">AAT</strain>
    </source>
</reference>